<dbReference type="InterPro" id="IPR038404">
    <property type="entry name" value="TRAP_DctP_sf"/>
</dbReference>
<keyword evidence="4 5" id="KW-0732">Signal</keyword>
<evidence type="ECO:0000256" key="5">
    <source>
        <dbReference type="SAM" id="SignalP"/>
    </source>
</evidence>
<feature type="signal peptide" evidence="5">
    <location>
        <begin position="1"/>
        <end position="20"/>
    </location>
</feature>
<dbReference type="InterPro" id="IPR018389">
    <property type="entry name" value="DctP_fam"/>
</dbReference>
<name>A0ABV7WXI0_9HYPH</name>
<keyword evidence="3" id="KW-0813">Transport</keyword>
<evidence type="ECO:0000256" key="1">
    <source>
        <dbReference type="ARBA" id="ARBA00004196"/>
    </source>
</evidence>
<dbReference type="Proteomes" id="UP001595613">
    <property type="component" value="Unassembled WGS sequence"/>
</dbReference>
<dbReference type="CDD" id="cd13603">
    <property type="entry name" value="PBP2_TRAP_Siap_TeaA_like"/>
    <property type="match status" value="1"/>
</dbReference>
<reference evidence="7" key="1">
    <citation type="journal article" date="2019" name="Int. J. Syst. Evol. Microbiol.">
        <title>The Global Catalogue of Microorganisms (GCM) 10K type strain sequencing project: providing services to taxonomists for standard genome sequencing and annotation.</title>
        <authorList>
            <consortium name="The Broad Institute Genomics Platform"/>
            <consortium name="The Broad Institute Genome Sequencing Center for Infectious Disease"/>
            <person name="Wu L."/>
            <person name="Ma J."/>
        </authorList>
    </citation>
    <scope>NUCLEOTIDE SEQUENCE [LARGE SCALE GENOMIC DNA]</scope>
    <source>
        <strain evidence="7">KCTC 42281</strain>
    </source>
</reference>
<proteinExistence type="inferred from homology"/>
<keyword evidence="7" id="KW-1185">Reference proteome</keyword>
<evidence type="ECO:0000256" key="4">
    <source>
        <dbReference type="ARBA" id="ARBA00022729"/>
    </source>
</evidence>
<comment type="similarity">
    <text evidence="2">Belongs to the bacterial solute-binding protein 7 family.</text>
</comment>
<evidence type="ECO:0000313" key="7">
    <source>
        <dbReference type="Proteomes" id="UP001595613"/>
    </source>
</evidence>
<gene>
    <name evidence="6" type="ORF">ACFOOL_02430</name>
</gene>
<evidence type="ECO:0000256" key="3">
    <source>
        <dbReference type="ARBA" id="ARBA00022448"/>
    </source>
</evidence>
<dbReference type="NCBIfam" id="TIGR00787">
    <property type="entry name" value="dctP"/>
    <property type="match status" value="1"/>
</dbReference>
<dbReference type="RefSeq" id="WP_380094551.1">
    <property type="nucleotide sequence ID" value="NZ_JBHRYD010000001.1"/>
</dbReference>
<dbReference type="NCBIfam" id="NF037995">
    <property type="entry name" value="TRAP_S1"/>
    <property type="match status" value="1"/>
</dbReference>
<evidence type="ECO:0000313" key="6">
    <source>
        <dbReference type="EMBL" id="MFC3703612.1"/>
    </source>
</evidence>
<dbReference type="EMBL" id="JBHRYD010000001">
    <property type="protein sequence ID" value="MFC3703612.1"/>
    <property type="molecule type" value="Genomic_DNA"/>
</dbReference>
<dbReference type="PANTHER" id="PTHR33376:SF4">
    <property type="entry name" value="SIALIC ACID-BINDING PERIPLASMIC PROTEIN SIAP"/>
    <property type="match status" value="1"/>
</dbReference>
<sequence length="325" mass="35971">MKISIMGALAALLVSGSALAADYSIKLGWVTPDSEVDPYAIGANAFKRLVEERSEGRIEVITYPNRQLGDERQLLEGLRFGTVDAGVIVNAVVSQLEPAFQINDLPFLYGTEEQAYAVLDGHPGEMLAEKLDAKGVVVLGYMEGGYRSMVNNIRPVDTPDDVTGVKYRVMQNPVYIDMFSMLGGNAIPMEWGETFMAVQQGTIDGLEMPVALADAAKYYEVADYLSLTNHTYSVANLLMSKRSFERLPEELQQIVREAAIAAVAEQRIRQQEVEAETVKELEAKGMQVNQITDVAPFREAVRPIYEKYRDAIGSELMDEVFAIIQ</sequence>
<comment type="caution">
    <text evidence="6">The sequence shown here is derived from an EMBL/GenBank/DDBJ whole genome shotgun (WGS) entry which is preliminary data.</text>
</comment>
<dbReference type="Gene3D" id="3.40.190.170">
    <property type="entry name" value="Bacterial extracellular solute-binding protein, family 7"/>
    <property type="match status" value="1"/>
</dbReference>
<evidence type="ECO:0000256" key="2">
    <source>
        <dbReference type="ARBA" id="ARBA00009023"/>
    </source>
</evidence>
<feature type="chain" id="PRO_5046005788" evidence="5">
    <location>
        <begin position="21"/>
        <end position="325"/>
    </location>
</feature>
<comment type="subcellular location">
    <subcellularLocation>
        <location evidence="1">Cell envelope</location>
    </subcellularLocation>
</comment>
<accession>A0ABV7WXI0</accession>
<protein>
    <submittedName>
        <fullName evidence="6">TRAP transporter substrate-binding protein</fullName>
    </submittedName>
</protein>
<dbReference type="InterPro" id="IPR004682">
    <property type="entry name" value="TRAP_DctP"/>
</dbReference>
<dbReference type="Pfam" id="PF03480">
    <property type="entry name" value="DctP"/>
    <property type="match status" value="1"/>
</dbReference>
<dbReference type="PANTHER" id="PTHR33376">
    <property type="match status" value="1"/>
</dbReference>
<dbReference type="PIRSF" id="PIRSF006470">
    <property type="entry name" value="DctB"/>
    <property type="match status" value="1"/>
</dbReference>
<organism evidence="6 7">
    <name type="scientific">Devosia honganensis</name>
    <dbReference type="NCBI Taxonomy" id="1610527"/>
    <lineage>
        <taxon>Bacteria</taxon>
        <taxon>Pseudomonadati</taxon>
        <taxon>Pseudomonadota</taxon>
        <taxon>Alphaproteobacteria</taxon>
        <taxon>Hyphomicrobiales</taxon>
        <taxon>Devosiaceae</taxon>
        <taxon>Devosia</taxon>
    </lineage>
</organism>